<evidence type="ECO:0000259" key="7">
    <source>
        <dbReference type="PROSITE" id="PS51880"/>
    </source>
</evidence>
<dbReference type="InterPro" id="IPR003607">
    <property type="entry name" value="HD/PDEase_dom"/>
</dbReference>
<evidence type="ECO:0000259" key="5">
    <source>
        <dbReference type="PROSITE" id="PS51671"/>
    </source>
</evidence>
<dbReference type="Gene3D" id="3.10.20.30">
    <property type="match status" value="1"/>
</dbReference>
<dbReference type="STRING" id="663278.Ethha_0338"/>
<dbReference type="Pfam" id="PF13291">
    <property type="entry name" value="ACT_4"/>
    <property type="match status" value="1"/>
</dbReference>
<comment type="function">
    <text evidence="4">In eubacteria ppGpp (guanosine 3'-diphosphate 5'-diphosphate) is a mediator of the stringent response that coordinates a variety of cellular activities in response to changes in nutritional abundance.</text>
</comment>
<dbReference type="SUPFAM" id="SSF55021">
    <property type="entry name" value="ACT-like"/>
    <property type="match status" value="1"/>
</dbReference>
<dbReference type="eggNOG" id="COG0317">
    <property type="taxonomic scope" value="Bacteria"/>
</dbReference>
<dbReference type="UniPathway" id="UPA00908">
    <property type="reaction ID" value="UER00884"/>
</dbReference>
<evidence type="ECO:0000256" key="4">
    <source>
        <dbReference type="RuleBase" id="RU003847"/>
    </source>
</evidence>
<dbReference type="Gene3D" id="3.30.460.10">
    <property type="entry name" value="Beta Polymerase, domain 2"/>
    <property type="match status" value="1"/>
</dbReference>
<dbReference type="PANTHER" id="PTHR21262">
    <property type="entry name" value="GUANOSINE-3',5'-BIS DIPHOSPHATE 3'-PYROPHOSPHOHYDROLASE"/>
    <property type="match status" value="1"/>
</dbReference>
<feature type="domain" description="HD" evidence="6">
    <location>
        <begin position="46"/>
        <end position="145"/>
    </location>
</feature>
<dbReference type="EMBL" id="CP002400">
    <property type="protein sequence ID" value="ADU25924.1"/>
    <property type="molecule type" value="Genomic_DNA"/>
</dbReference>
<dbReference type="Gene3D" id="3.30.70.260">
    <property type="match status" value="1"/>
</dbReference>
<dbReference type="EC" id="2.7.6.5" evidence="2"/>
<dbReference type="InterPro" id="IPR007685">
    <property type="entry name" value="RelA_SpoT"/>
</dbReference>
<evidence type="ECO:0000259" key="6">
    <source>
        <dbReference type="PROSITE" id="PS51831"/>
    </source>
</evidence>
<dbReference type="InterPro" id="IPR002912">
    <property type="entry name" value="ACT_dom"/>
</dbReference>
<dbReference type="PANTHER" id="PTHR21262:SF31">
    <property type="entry name" value="GTP PYROPHOSPHOKINASE"/>
    <property type="match status" value="1"/>
</dbReference>
<dbReference type="FunFam" id="3.10.20.30:FF:000002">
    <property type="entry name" value="GTP pyrophosphokinase (RelA/SpoT)"/>
    <property type="match status" value="1"/>
</dbReference>
<dbReference type="PROSITE" id="PS51831">
    <property type="entry name" value="HD"/>
    <property type="match status" value="1"/>
</dbReference>
<dbReference type="InterPro" id="IPR012676">
    <property type="entry name" value="TGS-like"/>
</dbReference>
<dbReference type="InterPro" id="IPR045600">
    <property type="entry name" value="RelA/SpoT_AH_RIS"/>
</dbReference>
<comment type="similarity">
    <text evidence="4">Belongs to the relA/spoT family.</text>
</comment>
<evidence type="ECO:0000256" key="2">
    <source>
        <dbReference type="ARBA" id="ARBA00013251"/>
    </source>
</evidence>
<dbReference type="Pfam" id="PF02824">
    <property type="entry name" value="TGS"/>
    <property type="match status" value="1"/>
</dbReference>
<sequence length="729" mass="81687">MDEMLAGLLQKIKESGMPYDVPKITAAYELAHRAHDGQFRKSGDPYIIHPVAVATILVNLGLDTDSLCAALLHDVVEDTGVPLENIRKQFGSDVALLVDGVTKVGRVAHYSREEQQAESIRKMLLAMAKDIRVILIKLADRLHNMRTLDAMTSQKQLDISLGTMEVYAPIAHRLGIRTVKDELEDLSIRHLDPVAYHEIEVALKKRKDEREAILQSIQNRIAERLQSLHMNVHIEGRVKSIYGIYRKVYMKGRAFEQIYDIYAVRVIVDTVNECYNILGVIHDLMKPVPGRFKDYISTPKPNMYQSLHTTVIGKEGVPIEVQIRTWDMHHTAEYGIAAHWKYKLGIQSSKDKGSLESRLEWVRQLLEVQTDVKDAEDFIHSLKTDLAPDEVYVFTPRGDVINLPARSTPIDFAYAIHSEVGHRMTGAKIDGKIVPLTYELQTGQIVEVLTTSATGHGPSRDWLNIARTSEARSKIRAWFKKERREENIAEGRSEIEREFRRIGILLSGAALEEFLEGVAKRQHFNGTDEFLAAIGYGGIVLSKVIPRIKDDYVKQVHPEKIQLPENVTPRHSAGGIIVEGLDNCLVKLSRCCNPLPGDEIVGFITRGFGVSIHKRDCPNVVKNLKNPEYDGRFVHAHWAEHLNTPFKAGLRILSGDRYGLLADITSALAAMHIGIHAVNARELKNGAVEILITVDVAGTKQLENVLNRMRHIEGVQEVTRSGSAGPEAG</sequence>
<dbReference type="PROSITE" id="PS51671">
    <property type="entry name" value="ACT"/>
    <property type="match status" value="1"/>
</dbReference>
<dbReference type="KEGG" id="eha:Ethha_0338"/>
<dbReference type="Pfam" id="PF04607">
    <property type="entry name" value="RelA_SpoT"/>
    <property type="match status" value="1"/>
</dbReference>
<protein>
    <recommendedName>
        <fullName evidence="2">GTP diphosphokinase</fullName>
        <ecNumber evidence="2">2.7.6.5</ecNumber>
    </recommendedName>
</protein>
<name>E6U7Z2_ETHHY</name>
<keyword evidence="8" id="KW-0808">Transferase</keyword>
<reference evidence="8 9" key="1">
    <citation type="submission" date="2010-12" db="EMBL/GenBank/DDBJ databases">
        <title>Complete sequence of Ethanoligenens harbinense YUAN-3.</title>
        <authorList>
            <person name="Lucas S."/>
            <person name="Copeland A."/>
            <person name="Lapidus A."/>
            <person name="Cheng J.-F."/>
            <person name="Bruce D."/>
            <person name="Goodwin L."/>
            <person name="Pitluck S."/>
            <person name="Chertkov O."/>
            <person name="Misra M."/>
            <person name="Detter J.C."/>
            <person name="Han C."/>
            <person name="Tapia R."/>
            <person name="Land M."/>
            <person name="Hauser L."/>
            <person name="Jeffries C."/>
            <person name="Kyrpides N."/>
            <person name="Ivanova N."/>
            <person name="Mikhailova N."/>
            <person name="Wang A."/>
            <person name="Mouttaki H."/>
            <person name="He Z."/>
            <person name="Zhou J."/>
            <person name="Hemme C.L."/>
            <person name="Woyke T."/>
        </authorList>
    </citation>
    <scope>NUCLEOTIDE SEQUENCE [LARGE SCALE GENOMIC DNA]</scope>
    <source>
        <strain evidence="9">DSM 18485 / JCM 12961 / CGMCC 1.5033 / YUAN-3</strain>
    </source>
</reference>
<dbReference type="SUPFAM" id="SSF81301">
    <property type="entry name" value="Nucleotidyltransferase"/>
    <property type="match status" value="1"/>
</dbReference>
<dbReference type="Gene3D" id="1.10.3210.10">
    <property type="entry name" value="Hypothetical protein af1432"/>
    <property type="match status" value="1"/>
</dbReference>
<dbReference type="NCBIfam" id="TIGR00691">
    <property type="entry name" value="spoT_relA"/>
    <property type="match status" value="1"/>
</dbReference>
<proteinExistence type="inferred from homology"/>
<dbReference type="HOGENOM" id="CLU_012300_3_0_9"/>
<feature type="domain" description="TGS" evidence="7">
    <location>
        <begin position="389"/>
        <end position="450"/>
    </location>
</feature>
<dbReference type="FunFam" id="3.30.460.10:FF:000001">
    <property type="entry name" value="GTP pyrophosphokinase RelA"/>
    <property type="match status" value="1"/>
</dbReference>
<dbReference type="InterPro" id="IPR004095">
    <property type="entry name" value="TGS"/>
</dbReference>
<dbReference type="GO" id="GO:0008728">
    <property type="term" value="F:GTP diphosphokinase activity"/>
    <property type="evidence" value="ECO:0007669"/>
    <property type="project" value="UniProtKB-EC"/>
</dbReference>
<comment type="catalytic activity">
    <reaction evidence="3">
        <text>GTP + ATP = guanosine 3'-diphosphate 5'-triphosphate + AMP</text>
        <dbReference type="Rhea" id="RHEA:22088"/>
        <dbReference type="ChEBI" id="CHEBI:30616"/>
        <dbReference type="ChEBI" id="CHEBI:37565"/>
        <dbReference type="ChEBI" id="CHEBI:142410"/>
        <dbReference type="ChEBI" id="CHEBI:456215"/>
        <dbReference type="EC" id="2.7.6.5"/>
    </reaction>
</comment>
<dbReference type="CDD" id="cd04876">
    <property type="entry name" value="ACT_RelA-SpoT"/>
    <property type="match status" value="1"/>
</dbReference>
<dbReference type="SMART" id="SM00471">
    <property type="entry name" value="HDc"/>
    <property type="match status" value="1"/>
</dbReference>
<dbReference type="InterPro" id="IPR004811">
    <property type="entry name" value="RelA/Spo_fam"/>
</dbReference>
<evidence type="ECO:0000256" key="3">
    <source>
        <dbReference type="ARBA" id="ARBA00048244"/>
    </source>
</evidence>
<dbReference type="Pfam" id="PF13328">
    <property type="entry name" value="HD_4"/>
    <property type="match status" value="1"/>
</dbReference>
<dbReference type="InterPro" id="IPR033655">
    <property type="entry name" value="TGS_RelA/SpoT"/>
</dbReference>
<dbReference type="Proteomes" id="UP000001551">
    <property type="component" value="Chromosome"/>
</dbReference>
<dbReference type="GO" id="GO:0005886">
    <property type="term" value="C:plasma membrane"/>
    <property type="evidence" value="ECO:0007669"/>
    <property type="project" value="TreeGrafter"/>
</dbReference>
<dbReference type="GO" id="GO:0015970">
    <property type="term" value="P:guanosine tetraphosphate biosynthetic process"/>
    <property type="evidence" value="ECO:0007669"/>
    <property type="project" value="UniProtKB-UniPathway"/>
</dbReference>
<dbReference type="PROSITE" id="PS51880">
    <property type="entry name" value="TGS"/>
    <property type="match status" value="1"/>
</dbReference>
<evidence type="ECO:0000313" key="8">
    <source>
        <dbReference type="EMBL" id="ADU25924.1"/>
    </source>
</evidence>
<dbReference type="InterPro" id="IPR006674">
    <property type="entry name" value="HD_domain"/>
</dbReference>
<dbReference type="SMART" id="SM00954">
    <property type="entry name" value="RelA_SpoT"/>
    <property type="match status" value="1"/>
</dbReference>
<evidence type="ECO:0000313" key="9">
    <source>
        <dbReference type="Proteomes" id="UP000001551"/>
    </source>
</evidence>
<dbReference type="SUPFAM" id="SSF81271">
    <property type="entry name" value="TGS-like"/>
    <property type="match status" value="1"/>
</dbReference>
<dbReference type="SUPFAM" id="SSF109604">
    <property type="entry name" value="HD-domain/PDEase-like"/>
    <property type="match status" value="1"/>
</dbReference>
<organism evidence="8 9">
    <name type="scientific">Ethanoligenens harbinense (strain DSM 18485 / JCM 12961 / CGMCC 1.5033 / YUAN-3)</name>
    <dbReference type="NCBI Taxonomy" id="663278"/>
    <lineage>
        <taxon>Bacteria</taxon>
        <taxon>Bacillati</taxon>
        <taxon>Bacillota</taxon>
        <taxon>Clostridia</taxon>
        <taxon>Eubacteriales</taxon>
        <taxon>Oscillospiraceae</taxon>
        <taxon>Ethanoligenens</taxon>
    </lineage>
</organism>
<comment type="pathway">
    <text evidence="1">Purine metabolism; ppGpp biosynthesis; ppGpp from GTP: step 1/2.</text>
</comment>
<dbReference type="CDD" id="cd01668">
    <property type="entry name" value="TGS_RSH"/>
    <property type="match status" value="1"/>
</dbReference>
<dbReference type="FunFam" id="1.10.3210.10:FF:000001">
    <property type="entry name" value="GTP pyrophosphokinase RelA"/>
    <property type="match status" value="1"/>
</dbReference>
<dbReference type="CDD" id="cd00077">
    <property type="entry name" value="HDc"/>
    <property type="match status" value="1"/>
</dbReference>
<dbReference type="CDD" id="cd05399">
    <property type="entry name" value="NT_Rel-Spo_like"/>
    <property type="match status" value="1"/>
</dbReference>
<gene>
    <name evidence="8" type="ordered locus">Ethha_0338</name>
</gene>
<evidence type="ECO:0000256" key="1">
    <source>
        <dbReference type="ARBA" id="ARBA00004976"/>
    </source>
</evidence>
<accession>E6U7Z2</accession>
<dbReference type="AlphaFoldDB" id="E6U7Z2"/>
<dbReference type="InterPro" id="IPR043519">
    <property type="entry name" value="NT_sf"/>
</dbReference>
<feature type="domain" description="ACT" evidence="5">
    <location>
        <begin position="649"/>
        <end position="723"/>
    </location>
</feature>
<dbReference type="Pfam" id="PF19296">
    <property type="entry name" value="RelA_AH_RIS"/>
    <property type="match status" value="1"/>
</dbReference>
<dbReference type="InterPro" id="IPR045865">
    <property type="entry name" value="ACT-like_dom_sf"/>
</dbReference>
<keyword evidence="9" id="KW-1185">Reference proteome</keyword>
<dbReference type="InterPro" id="IPR012675">
    <property type="entry name" value="Beta-grasp_dom_sf"/>
</dbReference>
<dbReference type="RefSeq" id="WP_013484305.1">
    <property type="nucleotide sequence ID" value="NC_014828.1"/>
</dbReference>